<reference evidence="2" key="1">
    <citation type="journal article" date="2019" name="Sci. Rep.">
        <title>Draft genome of Tanacetum cinerariifolium, the natural source of mosquito coil.</title>
        <authorList>
            <person name="Yamashiro T."/>
            <person name="Shiraishi A."/>
            <person name="Satake H."/>
            <person name="Nakayama K."/>
        </authorList>
    </citation>
    <scope>NUCLEOTIDE SEQUENCE</scope>
</reference>
<feature type="region of interest" description="Disordered" evidence="1">
    <location>
        <begin position="169"/>
        <end position="189"/>
    </location>
</feature>
<dbReference type="EMBL" id="BKCJ010007368">
    <property type="protein sequence ID" value="GEU76911.1"/>
    <property type="molecule type" value="Genomic_DNA"/>
</dbReference>
<protein>
    <submittedName>
        <fullName evidence="2">Uncharacterized protein</fullName>
    </submittedName>
</protein>
<name>A0A6L2MSD0_TANCI</name>
<gene>
    <name evidence="2" type="ORF">Tci_048889</name>
</gene>
<organism evidence="2">
    <name type="scientific">Tanacetum cinerariifolium</name>
    <name type="common">Dalmatian daisy</name>
    <name type="synonym">Chrysanthemum cinerariifolium</name>
    <dbReference type="NCBI Taxonomy" id="118510"/>
    <lineage>
        <taxon>Eukaryota</taxon>
        <taxon>Viridiplantae</taxon>
        <taxon>Streptophyta</taxon>
        <taxon>Embryophyta</taxon>
        <taxon>Tracheophyta</taxon>
        <taxon>Spermatophyta</taxon>
        <taxon>Magnoliopsida</taxon>
        <taxon>eudicotyledons</taxon>
        <taxon>Gunneridae</taxon>
        <taxon>Pentapetalae</taxon>
        <taxon>asterids</taxon>
        <taxon>campanulids</taxon>
        <taxon>Asterales</taxon>
        <taxon>Asteraceae</taxon>
        <taxon>Asteroideae</taxon>
        <taxon>Anthemideae</taxon>
        <taxon>Anthemidinae</taxon>
        <taxon>Tanacetum</taxon>
    </lineage>
</organism>
<comment type="caution">
    <text evidence="2">The sequence shown here is derived from an EMBL/GenBank/DDBJ whole genome shotgun (WGS) entry which is preliminary data.</text>
</comment>
<feature type="compositionally biased region" description="Basic and acidic residues" evidence="1">
    <location>
        <begin position="170"/>
        <end position="189"/>
    </location>
</feature>
<accession>A0A6L2MSD0</accession>
<proteinExistence type="predicted"/>
<evidence type="ECO:0000256" key="1">
    <source>
        <dbReference type="SAM" id="MobiDB-lite"/>
    </source>
</evidence>
<dbReference type="AlphaFoldDB" id="A0A6L2MSD0"/>
<sequence length="189" mass="21848">MSLSQNSISSCYFRHVTMFFSVTNYSLDLAVKFLFLQLLVDTMGEPIEGLADVGDNFPDICEDDLLDIIKDETSMPHMEKNDTTRGDEKDMVLKIPELDPLARIFRFKTKPRAKNFKRSTPKTYDNIKLISKVGDILLSLSDMRDERSIDEKSSWCKLREYGDESLDLMWKQDDDNGETKARTDKKGRK</sequence>
<evidence type="ECO:0000313" key="2">
    <source>
        <dbReference type="EMBL" id="GEU76911.1"/>
    </source>
</evidence>